<organism evidence="1 2">
    <name type="scientific">Pontibacter toksunensis</name>
    <dbReference type="NCBI Taxonomy" id="1332631"/>
    <lineage>
        <taxon>Bacteria</taxon>
        <taxon>Pseudomonadati</taxon>
        <taxon>Bacteroidota</taxon>
        <taxon>Cytophagia</taxon>
        <taxon>Cytophagales</taxon>
        <taxon>Hymenobacteraceae</taxon>
        <taxon>Pontibacter</taxon>
    </lineage>
</organism>
<name>A0ABW6C1G1_9BACT</name>
<keyword evidence="2" id="KW-1185">Reference proteome</keyword>
<evidence type="ECO:0000313" key="2">
    <source>
        <dbReference type="Proteomes" id="UP001597641"/>
    </source>
</evidence>
<protein>
    <recommendedName>
        <fullName evidence="3">HNH endonuclease</fullName>
    </recommendedName>
</protein>
<gene>
    <name evidence="1" type="ORF">ACFS7Z_22255</name>
</gene>
<proteinExistence type="predicted"/>
<sequence length="190" mass="22794">MISFKELCKEMQGQRIPYSKLLTTIEWNEKRSVITRRDHHCCTNCGKGETMSEFDEKRHETWHFWPKYLEDVWVKQEDGTYEEGDTLDFEIAPKHYHMQVHHVCYIRNRLPWEYSNNYLVTLCNWCHWEFHQEYKVYVLEEDEESLAAGMEPCPKCHGTGSFPEYSHIQEGVCFRCGGDRYELPLVEIRG</sequence>
<dbReference type="Proteomes" id="UP001597641">
    <property type="component" value="Unassembled WGS sequence"/>
</dbReference>
<evidence type="ECO:0000313" key="1">
    <source>
        <dbReference type="EMBL" id="MFD3003102.1"/>
    </source>
</evidence>
<dbReference type="EMBL" id="JBHUOX010000024">
    <property type="protein sequence ID" value="MFD3003102.1"/>
    <property type="molecule type" value="Genomic_DNA"/>
</dbReference>
<comment type="caution">
    <text evidence="1">The sequence shown here is derived from an EMBL/GenBank/DDBJ whole genome shotgun (WGS) entry which is preliminary data.</text>
</comment>
<evidence type="ECO:0008006" key="3">
    <source>
        <dbReference type="Google" id="ProtNLM"/>
    </source>
</evidence>
<reference evidence="2" key="1">
    <citation type="journal article" date="2019" name="Int. J. Syst. Evol. Microbiol.">
        <title>The Global Catalogue of Microorganisms (GCM) 10K type strain sequencing project: providing services to taxonomists for standard genome sequencing and annotation.</title>
        <authorList>
            <consortium name="The Broad Institute Genomics Platform"/>
            <consortium name="The Broad Institute Genome Sequencing Center for Infectious Disease"/>
            <person name="Wu L."/>
            <person name="Ma J."/>
        </authorList>
    </citation>
    <scope>NUCLEOTIDE SEQUENCE [LARGE SCALE GENOMIC DNA]</scope>
    <source>
        <strain evidence="2">KCTC 23984</strain>
    </source>
</reference>
<accession>A0ABW6C1G1</accession>
<dbReference type="RefSeq" id="WP_377489810.1">
    <property type="nucleotide sequence ID" value="NZ_JBHUOX010000024.1"/>
</dbReference>